<dbReference type="Proteomes" id="UP000324104">
    <property type="component" value="Unassembled WGS sequence"/>
</dbReference>
<dbReference type="GO" id="GO:0000272">
    <property type="term" value="P:polysaccharide catabolic process"/>
    <property type="evidence" value="ECO:0007669"/>
    <property type="project" value="InterPro"/>
</dbReference>
<evidence type="ECO:0000256" key="1">
    <source>
        <dbReference type="SAM" id="MobiDB-lite"/>
    </source>
</evidence>
<dbReference type="AlphaFoldDB" id="A0A5D5ANM7"/>
<evidence type="ECO:0000313" key="3">
    <source>
        <dbReference type="EMBL" id="TYT61352.1"/>
    </source>
</evidence>
<proteinExistence type="predicted"/>
<dbReference type="Pfam" id="PF00963">
    <property type="entry name" value="Cohesin"/>
    <property type="match status" value="1"/>
</dbReference>
<dbReference type="Gene3D" id="2.60.40.680">
    <property type="match status" value="1"/>
</dbReference>
<gene>
    <name evidence="3" type="ORF">FYC77_14180</name>
</gene>
<name>A0A5D5ANM7_9EURY</name>
<feature type="compositionally biased region" description="Low complexity" evidence="1">
    <location>
        <begin position="216"/>
        <end position="230"/>
    </location>
</feature>
<dbReference type="EMBL" id="VTAW01000019">
    <property type="protein sequence ID" value="TYT61352.1"/>
    <property type="molecule type" value="Genomic_DNA"/>
</dbReference>
<evidence type="ECO:0000313" key="4">
    <source>
        <dbReference type="Proteomes" id="UP000324104"/>
    </source>
</evidence>
<organism evidence="3 4">
    <name type="scientific">Natrialba swarupiae</name>
    <dbReference type="NCBI Taxonomy" id="2448032"/>
    <lineage>
        <taxon>Archaea</taxon>
        <taxon>Methanobacteriati</taxon>
        <taxon>Methanobacteriota</taxon>
        <taxon>Stenosarchaea group</taxon>
        <taxon>Halobacteria</taxon>
        <taxon>Halobacteriales</taxon>
        <taxon>Natrialbaceae</taxon>
        <taxon>Natrialba</taxon>
    </lineage>
</organism>
<feature type="region of interest" description="Disordered" evidence="1">
    <location>
        <begin position="184"/>
        <end position="253"/>
    </location>
</feature>
<reference evidence="3 4" key="1">
    <citation type="submission" date="2019-08" db="EMBL/GenBank/DDBJ databases">
        <title>Archaea genome.</title>
        <authorList>
            <person name="Kajale S."/>
            <person name="Shouche Y."/>
            <person name="Deshpande N."/>
            <person name="Sharma A."/>
        </authorList>
    </citation>
    <scope>NUCLEOTIDE SEQUENCE [LARGE SCALE GENOMIC DNA]</scope>
    <source>
        <strain evidence="3 4">ESP3B_9</strain>
    </source>
</reference>
<evidence type="ECO:0000259" key="2">
    <source>
        <dbReference type="Pfam" id="PF00963"/>
    </source>
</evidence>
<dbReference type="SUPFAM" id="SSF49384">
    <property type="entry name" value="Carbohydrate-binding domain"/>
    <property type="match status" value="1"/>
</dbReference>
<protein>
    <submittedName>
        <fullName evidence="3">Cohesin domain-containing protein</fullName>
    </submittedName>
</protein>
<accession>A0A5D5ANM7</accession>
<dbReference type="GO" id="GO:0030246">
    <property type="term" value="F:carbohydrate binding"/>
    <property type="evidence" value="ECO:0007669"/>
    <property type="project" value="InterPro"/>
</dbReference>
<keyword evidence="4" id="KW-1185">Reference proteome</keyword>
<feature type="compositionally biased region" description="Acidic residues" evidence="1">
    <location>
        <begin position="238"/>
        <end position="248"/>
    </location>
</feature>
<feature type="compositionally biased region" description="Acidic residues" evidence="1">
    <location>
        <begin position="194"/>
        <end position="215"/>
    </location>
</feature>
<feature type="domain" description="Cohesin" evidence="2">
    <location>
        <begin position="52"/>
        <end position="168"/>
    </location>
</feature>
<sequence>MGRAGVLEGRSSRARAGVTIGVVCLLGIGLLVPAPVFAGDNTTLFFFEETEIDADPGETIELELVVSDHGDYNANGIDELGFELSYDPDVFTVTDLEHGSMLTGGDSDVEVVGTSEIDDDTGTIIVEQERDPSGDGARATETAVTITLEVAEDAEPTTETIEISDAFATLVTDYPQAVIERDATVSVDGGAGPADDESAGTDDPDGVTFADEETSDAASDSSADDAGSGTVADPGEGSSDESADDAATEDSIPGFVGTTAVLGIAVALVLRHTGNRR</sequence>
<comment type="caution">
    <text evidence="3">The sequence shown here is derived from an EMBL/GenBank/DDBJ whole genome shotgun (WGS) entry which is preliminary data.</text>
</comment>
<dbReference type="InterPro" id="IPR008965">
    <property type="entry name" value="CBM2/CBM3_carb-bd_dom_sf"/>
</dbReference>
<dbReference type="RefSeq" id="WP_149082149.1">
    <property type="nucleotide sequence ID" value="NZ_VTAW01000019.1"/>
</dbReference>
<dbReference type="InterPro" id="IPR002102">
    <property type="entry name" value="Cohesin_dom"/>
</dbReference>